<dbReference type="EMBL" id="JAICCF010000001">
    <property type="protein sequence ID" value="MBW8683614.1"/>
    <property type="molecule type" value="Genomic_DNA"/>
</dbReference>
<accession>A0ABS7G7J5</accession>
<keyword evidence="2" id="KW-1185">Reference proteome</keyword>
<name>A0ABS7G7J5_9BACT</name>
<dbReference type="Proteomes" id="UP000812961">
    <property type="component" value="Unassembled WGS sequence"/>
</dbReference>
<evidence type="ECO:0000313" key="1">
    <source>
        <dbReference type="EMBL" id="MBW8683614.1"/>
    </source>
</evidence>
<gene>
    <name evidence="1" type="ORF">K1Y79_04650</name>
</gene>
<dbReference type="RefSeq" id="WP_220248829.1">
    <property type="nucleotide sequence ID" value="NZ_JAICCF010000001.1"/>
</dbReference>
<reference evidence="1 2" key="1">
    <citation type="submission" date="2021-08" db="EMBL/GenBank/DDBJ databases">
        <title>The genome sequence of Chitinophaga sp. B61.</title>
        <authorList>
            <person name="Zhang X."/>
        </authorList>
    </citation>
    <scope>NUCLEOTIDE SEQUENCE [LARGE SCALE GENOMIC DNA]</scope>
    <source>
        <strain evidence="1 2">B61</strain>
    </source>
</reference>
<comment type="caution">
    <text evidence="1">The sequence shown here is derived from an EMBL/GenBank/DDBJ whole genome shotgun (WGS) entry which is preliminary data.</text>
</comment>
<proteinExistence type="predicted"/>
<dbReference type="PROSITE" id="PS51257">
    <property type="entry name" value="PROKAR_LIPOPROTEIN"/>
    <property type="match status" value="1"/>
</dbReference>
<sequence>MKKVLFGAAIAIGLFSACSKNEKNGVSDVAPENTFSLNSGNPVETPFGFRAQWSATGGGRLLISNVNVNDPSFAGKITGIEITIDTLIEGQTYMFMPADSLPFDKKKNFGIATTGLDVDFQNGAIVNGTGTSLTELRSGSVRIEKESDQVFRISYILDYTDAVIQGNYKGQMPEVTE</sequence>
<protein>
    <recommendedName>
        <fullName evidence="3">Lipid-binding hydrolase</fullName>
    </recommendedName>
</protein>
<evidence type="ECO:0000313" key="2">
    <source>
        <dbReference type="Proteomes" id="UP000812961"/>
    </source>
</evidence>
<evidence type="ECO:0008006" key="3">
    <source>
        <dbReference type="Google" id="ProtNLM"/>
    </source>
</evidence>
<organism evidence="1 2">
    <name type="scientific">Chitinophaga rhizophila</name>
    <dbReference type="NCBI Taxonomy" id="2866212"/>
    <lineage>
        <taxon>Bacteria</taxon>
        <taxon>Pseudomonadati</taxon>
        <taxon>Bacteroidota</taxon>
        <taxon>Chitinophagia</taxon>
        <taxon>Chitinophagales</taxon>
        <taxon>Chitinophagaceae</taxon>
        <taxon>Chitinophaga</taxon>
    </lineage>
</organism>